<dbReference type="EMBL" id="MN739566">
    <property type="protein sequence ID" value="QHT13347.1"/>
    <property type="molecule type" value="Genomic_DNA"/>
</dbReference>
<evidence type="ECO:0000313" key="1">
    <source>
        <dbReference type="EMBL" id="QHT13347.1"/>
    </source>
</evidence>
<reference evidence="1" key="1">
    <citation type="journal article" date="2020" name="Nature">
        <title>Giant virus diversity and host interactions through global metagenomics.</title>
        <authorList>
            <person name="Schulz F."/>
            <person name="Roux S."/>
            <person name="Paez-Espino D."/>
            <person name="Jungbluth S."/>
            <person name="Walsh D.A."/>
            <person name="Denef V.J."/>
            <person name="McMahon K.D."/>
            <person name="Konstantinidis K.T."/>
            <person name="Eloe-Fadrosh E.A."/>
            <person name="Kyrpides N.C."/>
            <person name="Woyke T."/>
        </authorList>
    </citation>
    <scope>NUCLEOTIDE SEQUENCE</scope>
    <source>
        <strain evidence="1">GVMAG-M-3300023174-131</strain>
    </source>
</reference>
<proteinExistence type="predicted"/>
<sequence length="1314" mass="154172">MNKNLISIILHPEIWINNEKYKTKVINKVIIESDYFYSKLDEDQQVKVNQIFGFVNFELTPSNASLLNEMMSLPLTFSKRLKHIDDKTTIIILRYLYMLMLSGYDLTSVVNNEKSETTGFKVVKETSTSNFGHNDLIIKGDVIFPPRKEPKPLICDKLRSGYINYYNDSYDNYDQSGGSYPSINNSEPIFDKLAEINSKNVDRVNDQKKFFELYRYGINKLNKPNDNDTPTFSISLFMPYSKIINPDYSDWILKYFQNHLKQIILTNYYFPDANYRTYLDWYMLNAFEKFSGNDDRLKVTKYISKFEHDDYENININNINNLLTKYYNNIKEYENYEFESGLCRILFYYDMACKTGSNKTGDFFVYKFKGPFIENVGNENECHISDGYIGQGVRYISTIQTKYTWNNIIINRPKHLIWRDAHTNSLGQNDYEWINTLYQISKNKNNKLFFVPSSIEYSPGWHDRVKCNVDKSNKLRSAIAGIIQFINFTDDNSIIPFNIYKQSIGMMFLLDNNNNLPLKIHRPYQCVGHMIKEISPGVKQKGIIVSDYEYGIEEYAFSSFFRIEYFRINSIYYNHHFIGRVFNKESYKNPNNTLSNVEFLLFKYLFISKKINNDTIISVFDFINMIEELRNDITLKNDKALRLLLSIYPTKYLFNETIFSISKNRKESLRKMKFIEAEKIANEYIKDIDINLASLNKINISCRLSALNNALEWCTYPYLGNVITDIECNPDDYLSGFYYDKQPSLISGFLRSPKDLEYVINVLENNKLKLKLNISNYKLNKENDNLQKVIQNGIDDNNNGHIKSALQNIILMYGEVDKQLGGITEGEKIANIVSFINPKGTNATQSNVWVPLIWKSLNYAGYDVPPEYFINLKLNNDEDHRIFNENVIKLSKLNGWAEYAIDILISNTEKYSKSDNSFESQKVIDESKKYKNKNHGDLSPYKMDTYNTPNINFIKLIQQNDRSFINNSITNLFSKYKINDKDIPTLQFIYDSTFSPIYQALSWKLLECIMEKTGTQDKFIFNDSGNVLAFYEYGVPQYPFDDDIDIGFITDKDYNDYRKFMKDCINNGFDIFVFEKITPDVKYISGNSRWYKPENALRIDLTSINQVDKYNPDNIWFIKVKMSYPKFIETSNKLGLSRFKLNEGESNVEAIPWVDVFPWFKEDSSSTEYKIQFADWHNFNPLSVALTTPPINAYGLQIKHPDNLLTLVKNKYNKGPEEKKNDRNWNQYKTGGRIYNHTFNKTGPYKLEYKDIINFVDDYVNQHNIEIKRIMDSLNCNDMAGEVFKQPKLDLKGGTYKEKYLKYKAKYMALRKNI</sequence>
<accession>A0A6C0DA02</accession>
<name>A0A6C0DA02_9ZZZZ</name>
<organism evidence="1">
    <name type="scientific">viral metagenome</name>
    <dbReference type="NCBI Taxonomy" id="1070528"/>
    <lineage>
        <taxon>unclassified sequences</taxon>
        <taxon>metagenomes</taxon>
        <taxon>organismal metagenomes</taxon>
    </lineage>
</organism>
<protein>
    <submittedName>
        <fullName evidence="1">Uncharacterized protein</fullName>
    </submittedName>
</protein>